<organism evidence="2 3">
    <name type="scientific">Methanofollis tationis</name>
    <dbReference type="NCBI Taxonomy" id="81417"/>
    <lineage>
        <taxon>Archaea</taxon>
        <taxon>Methanobacteriati</taxon>
        <taxon>Methanobacteriota</taxon>
        <taxon>Stenosarchaea group</taxon>
        <taxon>Methanomicrobia</taxon>
        <taxon>Methanomicrobiales</taxon>
        <taxon>Methanomicrobiaceae</taxon>
        <taxon>Methanofollis</taxon>
    </lineage>
</organism>
<feature type="transmembrane region" description="Helical" evidence="1">
    <location>
        <begin position="232"/>
        <end position="253"/>
    </location>
</feature>
<protein>
    <recommendedName>
        <fullName evidence="4">DUF4013 domain-containing protein</fullName>
    </recommendedName>
</protein>
<feature type="transmembrane region" description="Helical" evidence="1">
    <location>
        <begin position="170"/>
        <end position="194"/>
    </location>
</feature>
<dbReference type="EMBL" id="JABXWR010000001">
    <property type="protein sequence ID" value="NVO66046.1"/>
    <property type="molecule type" value="Genomic_DNA"/>
</dbReference>
<accession>A0A7K4HLA0</accession>
<keyword evidence="1" id="KW-0812">Transmembrane</keyword>
<keyword evidence="1" id="KW-0472">Membrane</keyword>
<feature type="transmembrane region" description="Helical" evidence="1">
    <location>
        <begin position="12"/>
        <end position="36"/>
    </location>
</feature>
<dbReference type="RefSeq" id="WP_176787649.1">
    <property type="nucleotide sequence ID" value="NZ_JABXWR010000001.1"/>
</dbReference>
<evidence type="ECO:0000256" key="1">
    <source>
        <dbReference type="SAM" id="Phobius"/>
    </source>
</evidence>
<keyword evidence="3" id="KW-1185">Reference proteome</keyword>
<dbReference type="OrthoDB" id="117487at2157"/>
<comment type="caution">
    <text evidence="2">The sequence shown here is derived from an EMBL/GenBank/DDBJ whole genome shotgun (WGS) entry which is preliminary data.</text>
</comment>
<reference evidence="2 3" key="1">
    <citation type="submission" date="2020-06" db="EMBL/GenBank/DDBJ databases">
        <title>Methanofollis fontis sp. nov., a methanogen isolated from marine sediments near a cold seep at Four-Way Closure Ridge offshore southwestern Taiwan.</title>
        <authorList>
            <person name="Chen S.-C."/>
            <person name="Teng N.-H."/>
            <person name="Lin Y.-S."/>
            <person name="Lai M.-C."/>
            <person name="Chen H.-H."/>
            <person name="Wang C.-C."/>
        </authorList>
    </citation>
    <scope>NUCLEOTIDE SEQUENCE [LARGE SCALE GENOMIC DNA]</scope>
    <source>
        <strain evidence="2 3">DSM 2702</strain>
    </source>
</reference>
<keyword evidence="1" id="KW-1133">Transmembrane helix</keyword>
<sequence>MVFASFRKALGLLVKMPLIWTAGIVVGITAGLDIYLELSGETFFAGKVLLFGLLLIPFFVAGSLGAIRRNDGSPAVFLEEGKKHYFRVLLPAVFLLFAAIVTIFLVAVPLSIILGENAVEAAGSTALGVILSFALFAYFYDTAAVRDELGVFASLQRSAAFVLTAFTRTVLFYAANVAALLLVGFGAVFLWTALLYDRLAPLAESGELALMDTANATAVQAQFAALLGPEGIWVTALVYAVVIALFLPFAIAFKAAFYESRGAVEAAASQVGEYDEKGRWYRY</sequence>
<feature type="transmembrane region" description="Helical" evidence="1">
    <location>
        <begin position="88"/>
        <end position="115"/>
    </location>
</feature>
<dbReference type="AlphaFoldDB" id="A0A7K4HLA0"/>
<evidence type="ECO:0008006" key="4">
    <source>
        <dbReference type="Google" id="ProtNLM"/>
    </source>
</evidence>
<proteinExistence type="predicted"/>
<evidence type="ECO:0000313" key="3">
    <source>
        <dbReference type="Proteomes" id="UP000570823"/>
    </source>
</evidence>
<dbReference type="Proteomes" id="UP000570823">
    <property type="component" value="Unassembled WGS sequence"/>
</dbReference>
<feature type="transmembrane region" description="Helical" evidence="1">
    <location>
        <begin position="121"/>
        <end position="140"/>
    </location>
</feature>
<gene>
    <name evidence="2" type="ORF">HWN36_01650</name>
</gene>
<evidence type="ECO:0000313" key="2">
    <source>
        <dbReference type="EMBL" id="NVO66046.1"/>
    </source>
</evidence>
<name>A0A7K4HLA0_9EURY</name>
<feature type="transmembrane region" description="Helical" evidence="1">
    <location>
        <begin position="48"/>
        <end position="67"/>
    </location>
</feature>